<evidence type="ECO:0000313" key="2">
    <source>
        <dbReference type="EMBL" id="RVU14837.1"/>
    </source>
</evidence>
<accession>A0A437NXU1</accession>
<dbReference type="AlphaFoldDB" id="A0A437NXU1"/>
<comment type="caution">
    <text evidence="2">The sequence shown here is derived from an EMBL/GenBank/DDBJ whole genome shotgun (WGS) entry which is preliminary data.</text>
</comment>
<keyword evidence="3" id="KW-1185">Reference proteome</keyword>
<proteinExistence type="predicted"/>
<evidence type="ECO:0000313" key="3">
    <source>
        <dbReference type="Proteomes" id="UP000286997"/>
    </source>
</evidence>
<feature type="region of interest" description="Disordered" evidence="1">
    <location>
        <begin position="1"/>
        <end position="52"/>
    </location>
</feature>
<evidence type="ECO:0000256" key="1">
    <source>
        <dbReference type="SAM" id="MobiDB-lite"/>
    </source>
</evidence>
<protein>
    <submittedName>
        <fullName evidence="2">Uncharacterized protein</fullName>
    </submittedName>
</protein>
<dbReference type="Proteomes" id="UP000286997">
    <property type="component" value="Unassembled WGS sequence"/>
</dbReference>
<feature type="compositionally biased region" description="Basic and acidic residues" evidence="1">
    <location>
        <begin position="41"/>
        <end position="52"/>
    </location>
</feature>
<feature type="non-terminal residue" evidence="2">
    <location>
        <position position="96"/>
    </location>
</feature>
<dbReference type="EMBL" id="SACP01000026">
    <property type="protein sequence ID" value="RVU14837.1"/>
    <property type="molecule type" value="Genomic_DNA"/>
</dbReference>
<dbReference type="RefSeq" id="WP_148239793.1">
    <property type="nucleotide sequence ID" value="NZ_SACP01000026.1"/>
</dbReference>
<reference evidence="2 3" key="1">
    <citation type="submission" date="2019-01" db="EMBL/GenBank/DDBJ databases">
        <authorList>
            <person name="Chen W.-M."/>
        </authorList>
    </citation>
    <scope>NUCLEOTIDE SEQUENCE [LARGE SCALE GENOMIC DNA]</scope>
    <source>
        <strain evidence="2 3">TER-1</strain>
    </source>
</reference>
<organism evidence="2 3">
    <name type="scientific">Methylobacterium oryzihabitans</name>
    <dbReference type="NCBI Taxonomy" id="2499852"/>
    <lineage>
        <taxon>Bacteria</taxon>
        <taxon>Pseudomonadati</taxon>
        <taxon>Pseudomonadota</taxon>
        <taxon>Alphaproteobacteria</taxon>
        <taxon>Hyphomicrobiales</taxon>
        <taxon>Methylobacteriaceae</taxon>
        <taxon>Methylobacterium</taxon>
    </lineage>
</organism>
<sequence>MSPPISAQVTLKHALTPTAPAGGGRAENKARTIGLPSFKRAPTDERPKVSAGRFKGDDVLARPTGRGALMLGRLQRAFAPPRAPAPVAAAAPAVAA</sequence>
<name>A0A437NXU1_9HYPH</name>
<gene>
    <name evidence="2" type="ORF">EOE48_21455</name>
</gene>